<sequence>MFIANQINAKIVVDKKGQNREGIFPTLSRNCSSDSPDEWEYYSYSLNHTHFALAIFWNFPEMEQDRLFHLYSSRVPLFSKKFLAKIYLPIRRKTALIGE</sequence>
<proteinExistence type="predicted"/>
<reference evidence="2" key="1">
    <citation type="journal article" date="2015" name="Nat. Genet.">
        <title>The genome and transcriptome of the zoonotic hookworm Ancylostoma ceylanicum identify infection-specific gene families.</title>
        <authorList>
            <person name="Schwarz E.M."/>
            <person name="Hu Y."/>
            <person name="Antoshechkin I."/>
            <person name="Miller M.M."/>
            <person name="Sternberg P.W."/>
            <person name="Aroian R.V."/>
        </authorList>
    </citation>
    <scope>NUCLEOTIDE SEQUENCE</scope>
    <source>
        <strain evidence="2">HY135</strain>
    </source>
</reference>
<gene>
    <name evidence="1" type="primary">Acey_s0028.g1721</name>
    <name evidence="1" type="ORF">Y032_0028g1721</name>
</gene>
<evidence type="ECO:0000313" key="1">
    <source>
        <dbReference type="EMBL" id="EYC18187.1"/>
    </source>
</evidence>
<dbReference type="AlphaFoldDB" id="A0A016UTP9"/>
<name>A0A016UTP9_9BILA</name>
<evidence type="ECO:0000313" key="2">
    <source>
        <dbReference type="Proteomes" id="UP000024635"/>
    </source>
</evidence>
<comment type="caution">
    <text evidence="1">The sequence shown here is derived from an EMBL/GenBank/DDBJ whole genome shotgun (WGS) entry which is preliminary data.</text>
</comment>
<keyword evidence="2" id="KW-1185">Reference proteome</keyword>
<dbReference type="EMBL" id="JARK01001364">
    <property type="protein sequence ID" value="EYC18187.1"/>
    <property type="molecule type" value="Genomic_DNA"/>
</dbReference>
<protein>
    <submittedName>
        <fullName evidence="1">Uncharacterized protein</fullName>
    </submittedName>
</protein>
<organism evidence="1 2">
    <name type="scientific">Ancylostoma ceylanicum</name>
    <dbReference type="NCBI Taxonomy" id="53326"/>
    <lineage>
        <taxon>Eukaryota</taxon>
        <taxon>Metazoa</taxon>
        <taxon>Ecdysozoa</taxon>
        <taxon>Nematoda</taxon>
        <taxon>Chromadorea</taxon>
        <taxon>Rhabditida</taxon>
        <taxon>Rhabditina</taxon>
        <taxon>Rhabditomorpha</taxon>
        <taxon>Strongyloidea</taxon>
        <taxon>Ancylostomatidae</taxon>
        <taxon>Ancylostomatinae</taxon>
        <taxon>Ancylostoma</taxon>
    </lineage>
</organism>
<accession>A0A016UTP9</accession>
<dbReference type="Proteomes" id="UP000024635">
    <property type="component" value="Unassembled WGS sequence"/>
</dbReference>